<reference evidence="3" key="1">
    <citation type="submission" date="2022-11" db="UniProtKB">
        <authorList>
            <consortium name="WormBaseParasite"/>
        </authorList>
    </citation>
    <scope>IDENTIFICATION</scope>
</reference>
<keyword evidence="2" id="KW-1185">Reference proteome</keyword>
<dbReference type="AlphaFoldDB" id="A0A914D156"/>
<protein>
    <submittedName>
        <fullName evidence="3">Uncharacterized protein</fullName>
    </submittedName>
</protein>
<evidence type="ECO:0000256" key="1">
    <source>
        <dbReference type="SAM" id="Phobius"/>
    </source>
</evidence>
<accession>A0A914D156</accession>
<proteinExistence type="predicted"/>
<dbReference type="Proteomes" id="UP000887540">
    <property type="component" value="Unplaced"/>
</dbReference>
<evidence type="ECO:0000313" key="2">
    <source>
        <dbReference type="Proteomes" id="UP000887540"/>
    </source>
</evidence>
<sequence>MLLQYVVMAFFSSTVAQIQTLQVIWYWNRPPPERQENFEPKTTTLTCNLFRTLGIVVFTTEVVIFAASLLLRTQNWWFICAPIVTYAVIASYYVYSQNWCPMHVRISTNEEKGNKSLQ</sequence>
<evidence type="ECO:0000313" key="3">
    <source>
        <dbReference type="WBParaSite" id="ACRNAN_scaffold1737.g15365.t1"/>
    </source>
</evidence>
<dbReference type="WBParaSite" id="ACRNAN_scaffold1737.g15365.t1">
    <property type="protein sequence ID" value="ACRNAN_scaffold1737.g15365.t1"/>
    <property type="gene ID" value="ACRNAN_scaffold1737.g15365"/>
</dbReference>
<feature type="transmembrane region" description="Helical" evidence="1">
    <location>
        <begin position="76"/>
        <end position="95"/>
    </location>
</feature>
<keyword evidence="1" id="KW-1133">Transmembrane helix</keyword>
<organism evidence="2 3">
    <name type="scientific">Acrobeloides nanus</name>
    <dbReference type="NCBI Taxonomy" id="290746"/>
    <lineage>
        <taxon>Eukaryota</taxon>
        <taxon>Metazoa</taxon>
        <taxon>Ecdysozoa</taxon>
        <taxon>Nematoda</taxon>
        <taxon>Chromadorea</taxon>
        <taxon>Rhabditida</taxon>
        <taxon>Tylenchina</taxon>
        <taxon>Cephalobomorpha</taxon>
        <taxon>Cephaloboidea</taxon>
        <taxon>Cephalobidae</taxon>
        <taxon>Acrobeloides</taxon>
    </lineage>
</organism>
<keyword evidence="1" id="KW-0812">Transmembrane</keyword>
<feature type="transmembrane region" description="Helical" evidence="1">
    <location>
        <begin position="48"/>
        <end position="70"/>
    </location>
</feature>
<feature type="transmembrane region" description="Helical" evidence="1">
    <location>
        <begin position="6"/>
        <end position="27"/>
    </location>
</feature>
<name>A0A914D156_9BILA</name>
<keyword evidence="1" id="KW-0472">Membrane</keyword>